<reference evidence="11" key="1">
    <citation type="submission" date="2020-07" db="EMBL/GenBank/DDBJ databases">
        <title>Multicomponent nature underlies the extraordinary mechanical properties of spider dragline silk.</title>
        <authorList>
            <person name="Kono N."/>
            <person name="Nakamura H."/>
            <person name="Mori M."/>
            <person name="Yoshida Y."/>
            <person name="Ohtoshi R."/>
            <person name="Malay A.D."/>
            <person name="Moran D.A.P."/>
            <person name="Tomita M."/>
            <person name="Numata K."/>
            <person name="Arakawa K."/>
        </authorList>
    </citation>
    <scope>NUCLEOTIDE SEQUENCE</scope>
</reference>
<dbReference type="GO" id="GO:0090729">
    <property type="term" value="F:toxin activity"/>
    <property type="evidence" value="ECO:0007669"/>
    <property type="project" value="UniProtKB-KW"/>
</dbReference>
<evidence type="ECO:0008006" key="13">
    <source>
        <dbReference type="Google" id="ProtNLM"/>
    </source>
</evidence>
<evidence type="ECO:0000256" key="3">
    <source>
        <dbReference type="ARBA" id="ARBA00022483"/>
    </source>
</evidence>
<proteinExistence type="predicted"/>
<dbReference type="Proteomes" id="UP000887116">
    <property type="component" value="Unassembled WGS sequence"/>
</dbReference>
<keyword evidence="5" id="KW-1052">Target cell membrane</keyword>
<evidence type="ECO:0000256" key="7">
    <source>
        <dbReference type="ARBA" id="ARBA00022699"/>
    </source>
</evidence>
<dbReference type="GO" id="GO:0006887">
    <property type="term" value="P:exocytosis"/>
    <property type="evidence" value="ECO:0007669"/>
    <property type="project" value="UniProtKB-KW"/>
</dbReference>
<evidence type="ECO:0000256" key="2">
    <source>
        <dbReference type="ARBA" id="ARBA00004613"/>
    </source>
</evidence>
<keyword evidence="10" id="KW-0040">ANK repeat</keyword>
<dbReference type="EMBL" id="BMAO01023427">
    <property type="protein sequence ID" value="GFQ88636.1"/>
    <property type="molecule type" value="Genomic_DNA"/>
</dbReference>
<dbReference type="InterPro" id="IPR002110">
    <property type="entry name" value="Ankyrin_rpt"/>
</dbReference>
<dbReference type="GO" id="GO:0005576">
    <property type="term" value="C:extracellular region"/>
    <property type="evidence" value="ECO:0007669"/>
    <property type="project" value="UniProtKB-SubCell"/>
</dbReference>
<keyword evidence="6" id="KW-0800">Toxin</keyword>
<keyword evidence="3" id="KW-0268">Exocytosis</keyword>
<feature type="repeat" description="ANK" evidence="10">
    <location>
        <begin position="96"/>
        <end position="128"/>
    </location>
</feature>
<dbReference type="SMART" id="SM00248">
    <property type="entry name" value="ANK"/>
    <property type="match status" value="2"/>
</dbReference>
<dbReference type="SUPFAM" id="SSF48403">
    <property type="entry name" value="Ankyrin repeat"/>
    <property type="match status" value="1"/>
</dbReference>
<keyword evidence="7" id="KW-0528">Neurotoxin</keyword>
<accession>A0A8X6KYB3</accession>
<keyword evidence="9" id="KW-1053">Target membrane</keyword>
<comment type="caution">
    <text evidence="11">The sequence shown here is derived from an EMBL/GenBank/DDBJ whole genome shotgun (WGS) entry which is preliminary data.</text>
</comment>
<dbReference type="PROSITE" id="PS50088">
    <property type="entry name" value="ANK_REPEAT"/>
    <property type="match status" value="1"/>
</dbReference>
<protein>
    <recommendedName>
        <fullName evidence="13">Ankyrin repeat protein</fullName>
    </recommendedName>
</protein>
<dbReference type="Gene3D" id="1.25.40.20">
    <property type="entry name" value="Ankyrin repeat-containing domain"/>
    <property type="match status" value="1"/>
</dbReference>
<dbReference type="InterPro" id="IPR036770">
    <property type="entry name" value="Ankyrin_rpt-contain_sf"/>
</dbReference>
<organism evidence="11 12">
    <name type="scientific">Trichonephila clavata</name>
    <name type="common">Joro spider</name>
    <name type="synonym">Nephila clavata</name>
    <dbReference type="NCBI Taxonomy" id="2740835"/>
    <lineage>
        <taxon>Eukaryota</taxon>
        <taxon>Metazoa</taxon>
        <taxon>Ecdysozoa</taxon>
        <taxon>Arthropoda</taxon>
        <taxon>Chelicerata</taxon>
        <taxon>Arachnida</taxon>
        <taxon>Araneae</taxon>
        <taxon>Araneomorphae</taxon>
        <taxon>Entelegynae</taxon>
        <taxon>Araneoidea</taxon>
        <taxon>Nephilidae</taxon>
        <taxon>Trichonephila</taxon>
    </lineage>
</organism>
<comment type="subcellular location">
    <subcellularLocation>
        <location evidence="2">Secreted</location>
    </subcellularLocation>
    <subcellularLocation>
        <location evidence="1">Target cell membrane</location>
    </subcellularLocation>
</comment>
<name>A0A8X6KYB3_TRICU</name>
<evidence type="ECO:0000256" key="1">
    <source>
        <dbReference type="ARBA" id="ARBA00004175"/>
    </source>
</evidence>
<evidence type="ECO:0000256" key="6">
    <source>
        <dbReference type="ARBA" id="ARBA00022656"/>
    </source>
</evidence>
<keyword evidence="9" id="KW-0472">Membrane</keyword>
<dbReference type="AlphaFoldDB" id="A0A8X6KYB3"/>
<evidence type="ECO:0000313" key="11">
    <source>
        <dbReference type="EMBL" id="GFQ88636.1"/>
    </source>
</evidence>
<evidence type="ECO:0000256" key="4">
    <source>
        <dbReference type="ARBA" id="ARBA00022525"/>
    </source>
</evidence>
<dbReference type="OrthoDB" id="27590at2759"/>
<sequence>MPLKSNVYAVGLKDYSELEYYPLPDGEPHIYWRETEFLVRCYLLDLNERKVYRYIQNIKNEGRSVHVAIINYNNPNDPALDIVVDNNASDISVSYREKTALHHAALSCNPEFISKLVEHNADPARRDTIGRTPLHYLLNYCDVRVIETLKEKLEIDEHSSDSDEPSCDVPLHVIKFVDDLFYKSIPIHNIITSAKILIKYSMLRDAVMYKNWCKMRKVELLPEILNYLKLCISEVHSMKAKKITHYSQLYTLVTARFYGKSYKCSPKSTRVIIKHMVNVSNKKGYHIYHADVAKIVDRVSLINHLMECAIYARSECGKRKPFLNPYSISILCKNLSNNDVLNLIIAVSVLNENRSLYS</sequence>
<keyword evidence="8" id="KW-0638">Presynaptic neurotoxin</keyword>
<keyword evidence="4" id="KW-0964">Secreted</keyword>
<evidence type="ECO:0000256" key="10">
    <source>
        <dbReference type="PROSITE-ProRule" id="PRU00023"/>
    </source>
</evidence>
<evidence type="ECO:0000256" key="5">
    <source>
        <dbReference type="ARBA" id="ARBA00022537"/>
    </source>
</evidence>
<keyword evidence="12" id="KW-1185">Reference proteome</keyword>
<dbReference type="GO" id="GO:0044231">
    <property type="term" value="C:host cell presynaptic membrane"/>
    <property type="evidence" value="ECO:0007669"/>
    <property type="project" value="UniProtKB-KW"/>
</dbReference>
<dbReference type="Pfam" id="PF12796">
    <property type="entry name" value="Ank_2"/>
    <property type="match status" value="1"/>
</dbReference>
<evidence type="ECO:0000313" key="12">
    <source>
        <dbReference type="Proteomes" id="UP000887116"/>
    </source>
</evidence>
<evidence type="ECO:0000256" key="8">
    <source>
        <dbReference type="ARBA" id="ARBA00023028"/>
    </source>
</evidence>
<evidence type="ECO:0000256" key="9">
    <source>
        <dbReference type="ARBA" id="ARBA00023298"/>
    </source>
</evidence>
<dbReference type="GO" id="GO:0044218">
    <property type="term" value="C:other organism cell membrane"/>
    <property type="evidence" value="ECO:0007669"/>
    <property type="project" value="UniProtKB-KW"/>
</dbReference>
<gene>
    <name evidence="11" type="ORF">TNCT_250111</name>
</gene>